<comment type="caution">
    <text evidence="7">The sequence shown here is derived from an EMBL/GenBank/DDBJ whole genome shotgun (WGS) entry which is preliminary data.</text>
</comment>
<protein>
    <submittedName>
        <fullName evidence="7">RagB/SusD family nutrient uptake outer membrane protein</fullName>
    </submittedName>
</protein>
<dbReference type="Pfam" id="PF07980">
    <property type="entry name" value="SusD_RagB"/>
    <property type="match status" value="1"/>
</dbReference>
<evidence type="ECO:0000259" key="6">
    <source>
        <dbReference type="Pfam" id="PF07980"/>
    </source>
</evidence>
<dbReference type="Proteomes" id="UP001356308">
    <property type="component" value="Unassembled WGS sequence"/>
</dbReference>
<evidence type="ECO:0000313" key="8">
    <source>
        <dbReference type="Proteomes" id="UP001356308"/>
    </source>
</evidence>
<keyword evidence="8" id="KW-1185">Reference proteome</keyword>
<evidence type="ECO:0000256" key="5">
    <source>
        <dbReference type="ARBA" id="ARBA00023237"/>
    </source>
</evidence>
<keyword evidence="5" id="KW-0998">Cell outer membrane</keyword>
<comment type="subcellular location">
    <subcellularLocation>
        <location evidence="1">Cell outer membrane</location>
    </subcellularLocation>
</comment>
<keyword evidence="3" id="KW-0732">Signal</keyword>
<organism evidence="7 8">
    <name type="scientific">Maribacter cobaltidurans</name>
    <dbReference type="NCBI Taxonomy" id="1178778"/>
    <lineage>
        <taxon>Bacteria</taxon>
        <taxon>Pseudomonadati</taxon>
        <taxon>Bacteroidota</taxon>
        <taxon>Flavobacteriia</taxon>
        <taxon>Flavobacteriales</taxon>
        <taxon>Flavobacteriaceae</taxon>
        <taxon>Maribacter</taxon>
    </lineage>
</organism>
<dbReference type="EMBL" id="JAZDDG010000001">
    <property type="protein sequence ID" value="MEE1974941.1"/>
    <property type="molecule type" value="Genomic_DNA"/>
</dbReference>
<evidence type="ECO:0000256" key="3">
    <source>
        <dbReference type="ARBA" id="ARBA00022729"/>
    </source>
</evidence>
<dbReference type="InterPro" id="IPR011990">
    <property type="entry name" value="TPR-like_helical_dom_sf"/>
</dbReference>
<name>A0ABU7IQW2_9FLAO</name>
<comment type="similarity">
    <text evidence="2">Belongs to the SusD family.</text>
</comment>
<evidence type="ECO:0000256" key="2">
    <source>
        <dbReference type="ARBA" id="ARBA00006275"/>
    </source>
</evidence>
<evidence type="ECO:0000256" key="4">
    <source>
        <dbReference type="ARBA" id="ARBA00023136"/>
    </source>
</evidence>
<sequence>MRNRIITTATIFVSLLFWNCTDLEEERLDEAEFGGQAELVSGAIAPAYGYVSWVWRHTNYYGLQLIPSDEAILPYRGGTDWFDGGKFLAAHQHSFTPTNDLIGDGWNEVTTNLSRTLSAIEVLRPLSEQGNSEATAALHEMIALRAYLNMLMLDSWGLVLKKDDSNELSEVLRAQEAIDYIESELLSVVDVINTNRAPGRITQSAVWGFLARLHLNAAVYRDPYGSPNFTSEDMNAVIRYTDNIINSGNFSLSAEYFELFNDENNSNPELIWALDQRGVLNREHSRWAYWSIAGSMFPRPEFPSADGTDGPAFNPDFIQSWLNAYDEDPANVDARFYKRNTIVPEAQLLDFEGRDKLLVTETEDSYYCADPLTFEMDRGIIRGTQWGPRKGEDGQFITCDGGVRIYPVQQRKGNATDRDVAYVNHTLEVDFSLEGSYHNTGYRCAKYQFSRTSPNGNNFSSVDLVLLRLAEVYLMRAEAKLRNGDNAGALADLNTLRASRTARPDQTPPPLASIDLDVMFNERGFELYWEGFRRGDQIRFGKYEDSWTEKTDSDPNKRLFPIPQSAVDAASGIEGFLEQNPGY</sequence>
<reference evidence="7 8" key="1">
    <citation type="submission" date="2024-01" db="EMBL/GenBank/DDBJ databases">
        <title>Maribacter spp. originated from different algae showed divergent polysaccharides utilization ability.</title>
        <authorList>
            <person name="Wang H."/>
            <person name="Wu Y."/>
        </authorList>
    </citation>
    <scope>NUCLEOTIDE SEQUENCE [LARGE SCALE GENOMIC DNA]</scope>
    <source>
        <strain evidence="7 8">PR1</strain>
    </source>
</reference>
<dbReference type="RefSeq" id="WP_272649768.1">
    <property type="nucleotide sequence ID" value="NZ_JAZDDG010000001.1"/>
</dbReference>
<evidence type="ECO:0000313" key="7">
    <source>
        <dbReference type="EMBL" id="MEE1974941.1"/>
    </source>
</evidence>
<accession>A0ABU7IQW2</accession>
<proteinExistence type="inferred from homology"/>
<dbReference type="SUPFAM" id="SSF48452">
    <property type="entry name" value="TPR-like"/>
    <property type="match status" value="1"/>
</dbReference>
<dbReference type="Gene3D" id="1.25.40.390">
    <property type="match status" value="1"/>
</dbReference>
<dbReference type="InterPro" id="IPR012944">
    <property type="entry name" value="SusD_RagB_dom"/>
</dbReference>
<keyword evidence="4" id="KW-0472">Membrane</keyword>
<evidence type="ECO:0000256" key="1">
    <source>
        <dbReference type="ARBA" id="ARBA00004442"/>
    </source>
</evidence>
<feature type="domain" description="RagB/SusD" evidence="6">
    <location>
        <begin position="244"/>
        <end position="583"/>
    </location>
</feature>
<gene>
    <name evidence="7" type="ORF">V1I91_02595</name>
</gene>